<evidence type="ECO:0000313" key="1">
    <source>
        <dbReference type="EMBL" id="KAG5194321.1"/>
    </source>
</evidence>
<organism evidence="1 2">
    <name type="scientific">Ovis aries</name>
    <name type="common">Sheep</name>
    <dbReference type="NCBI Taxonomy" id="9940"/>
    <lineage>
        <taxon>Eukaryota</taxon>
        <taxon>Metazoa</taxon>
        <taxon>Chordata</taxon>
        <taxon>Craniata</taxon>
        <taxon>Vertebrata</taxon>
        <taxon>Euteleostomi</taxon>
        <taxon>Mammalia</taxon>
        <taxon>Eutheria</taxon>
        <taxon>Laurasiatheria</taxon>
        <taxon>Artiodactyla</taxon>
        <taxon>Ruminantia</taxon>
        <taxon>Pecora</taxon>
        <taxon>Bovidae</taxon>
        <taxon>Caprinae</taxon>
        <taxon>Ovis</taxon>
    </lineage>
</organism>
<sequence length="97" mass="10725">MCIMVFELTVSFSHSQIAKQTYTSSKELEEGGSDHLSPKAVPRCHRELFSTFYLLSSSVFLALQQRSDPPTPSTRPAAQLLGVGGDWLPELAERQGQ</sequence>
<reference evidence="1 2" key="1">
    <citation type="submission" date="2020-12" db="EMBL/GenBank/DDBJ databases">
        <title>De novo assembly of Tibetan sheep genome.</title>
        <authorList>
            <person name="Li X."/>
        </authorList>
    </citation>
    <scope>NUCLEOTIDE SEQUENCE [LARGE SCALE GENOMIC DNA]</scope>
    <source>
        <tissue evidence="1">Heart</tissue>
    </source>
</reference>
<name>A0A836CSV4_SHEEP</name>
<gene>
    <name evidence="1" type="ORF">JEQ12_013118</name>
</gene>
<evidence type="ECO:0000313" key="2">
    <source>
        <dbReference type="Proteomes" id="UP000664991"/>
    </source>
</evidence>
<proteinExistence type="predicted"/>
<dbReference type="EMBL" id="JAEMGP010000026">
    <property type="protein sequence ID" value="KAG5194321.1"/>
    <property type="molecule type" value="Genomic_DNA"/>
</dbReference>
<protein>
    <submittedName>
        <fullName evidence="1">Uncharacterized protein</fullName>
    </submittedName>
</protein>
<dbReference type="Proteomes" id="UP000664991">
    <property type="component" value="Chromosome 26"/>
</dbReference>
<comment type="caution">
    <text evidence="1">The sequence shown here is derived from an EMBL/GenBank/DDBJ whole genome shotgun (WGS) entry which is preliminary data.</text>
</comment>
<dbReference type="AlphaFoldDB" id="A0A836CSV4"/>
<accession>A0A836CSV4</accession>